<protein>
    <submittedName>
        <fullName evidence="1">Uncharacterized protein</fullName>
    </submittedName>
</protein>
<dbReference type="EMBL" id="ML986633">
    <property type="protein sequence ID" value="KAF2262965.1"/>
    <property type="molecule type" value="Genomic_DNA"/>
</dbReference>
<dbReference type="Proteomes" id="UP000800093">
    <property type="component" value="Unassembled WGS sequence"/>
</dbReference>
<dbReference type="AlphaFoldDB" id="A0A9P4MYV0"/>
<organism evidence="1 2">
    <name type="scientific">Lojkania enalia</name>
    <dbReference type="NCBI Taxonomy" id="147567"/>
    <lineage>
        <taxon>Eukaryota</taxon>
        <taxon>Fungi</taxon>
        <taxon>Dikarya</taxon>
        <taxon>Ascomycota</taxon>
        <taxon>Pezizomycotina</taxon>
        <taxon>Dothideomycetes</taxon>
        <taxon>Pleosporomycetidae</taxon>
        <taxon>Pleosporales</taxon>
        <taxon>Pleosporales incertae sedis</taxon>
        <taxon>Lojkania</taxon>
    </lineage>
</organism>
<sequence length="156" mass="17483">MALTARNQPYGEEHRIYQSTGFLRLSHCKCLAPFVYQGFENPTVLVGRNKDQDNFDAAVVTHDFAEMVPNLEKGEILEPCVEVLSKIHETRSHLEALKKLVVGLEVEAGRILAEANGAWENEAKKESRMAKKNKKKGMVNGGRYDLGVIGEIVWKS</sequence>
<evidence type="ECO:0000313" key="1">
    <source>
        <dbReference type="EMBL" id="KAF2262965.1"/>
    </source>
</evidence>
<keyword evidence="2" id="KW-1185">Reference proteome</keyword>
<evidence type="ECO:0000313" key="2">
    <source>
        <dbReference type="Proteomes" id="UP000800093"/>
    </source>
</evidence>
<name>A0A9P4MYV0_9PLEO</name>
<reference evidence="2" key="1">
    <citation type="journal article" date="2020" name="Stud. Mycol.">
        <title>101 Dothideomycetes genomes: A test case for predicting lifestyles and emergence of pathogens.</title>
        <authorList>
            <person name="Haridas S."/>
            <person name="Albert R."/>
            <person name="Binder M."/>
            <person name="Bloem J."/>
            <person name="LaButti K."/>
            <person name="Salamov A."/>
            <person name="Andreopoulos B."/>
            <person name="Baker S."/>
            <person name="Barry K."/>
            <person name="Bills G."/>
            <person name="Bluhm B."/>
            <person name="Cannon C."/>
            <person name="Castanera R."/>
            <person name="Culley D."/>
            <person name="Daum C."/>
            <person name="Ezra D."/>
            <person name="Gonzalez J."/>
            <person name="Henrissat B."/>
            <person name="Kuo A."/>
            <person name="Liang C."/>
            <person name="Lipzen A."/>
            <person name="Lutzoni F."/>
            <person name="Magnuson J."/>
            <person name="Mondo S."/>
            <person name="Nolan M."/>
            <person name="Ohm R."/>
            <person name="Pangilinan J."/>
            <person name="Park H.-J."/>
            <person name="Ramirez L."/>
            <person name="Alfaro M."/>
            <person name="Sun H."/>
            <person name="Tritt A."/>
            <person name="Yoshinaga Y."/>
            <person name="Zwiers L.-H."/>
            <person name="Turgeon B."/>
            <person name="Goodwin S."/>
            <person name="Spatafora J."/>
            <person name="Crous P."/>
            <person name="Grigoriev I."/>
        </authorList>
    </citation>
    <scope>NUCLEOTIDE SEQUENCE [LARGE SCALE GENOMIC DNA]</scope>
    <source>
        <strain evidence="2">CBS 304.66</strain>
    </source>
</reference>
<comment type="caution">
    <text evidence="1">The sequence shown here is derived from an EMBL/GenBank/DDBJ whole genome shotgun (WGS) entry which is preliminary data.</text>
</comment>
<accession>A0A9P4MYV0</accession>
<proteinExistence type="predicted"/>
<gene>
    <name evidence="1" type="ORF">CC78DRAFT_582004</name>
</gene>